<dbReference type="InParanoid" id="A0A259TWW2"/>
<accession>A0A259TWW2</accession>
<organism evidence="3 4">
    <name type="scientific">Rubricoccus marinus</name>
    <dbReference type="NCBI Taxonomy" id="716817"/>
    <lineage>
        <taxon>Bacteria</taxon>
        <taxon>Pseudomonadati</taxon>
        <taxon>Rhodothermota</taxon>
        <taxon>Rhodothermia</taxon>
        <taxon>Rhodothermales</taxon>
        <taxon>Rubricoccaceae</taxon>
        <taxon>Rubricoccus</taxon>
    </lineage>
</organism>
<evidence type="ECO:0000313" key="3">
    <source>
        <dbReference type="EMBL" id="OZC02211.1"/>
    </source>
</evidence>
<reference evidence="3 4" key="1">
    <citation type="submission" date="2016-11" db="EMBL/GenBank/DDBJ databases">
        <title>Study of marine rhodopsin-containing bacteria.</title>
        <authorList>
            <person name="Yoshizawa S."/>
            <person name="Kumagai Y."/>
            <person name="Kogure K."/>
        </authorList>
    </citation>
    <scope>NUCLEOTIDE SEQUENCE [LARGE SCALE GENOMIC DNA]</scope>
    <source>
        <strain evidence="3 4">SG-29</strain>
    </source>
</reference>
<dbReference type="InterPro" id="IPR011050">
    <property type="entry name" value="Pectin_lyase_fold/virulence"/>
</dbReference>
<dbReference type="Proteomes" id="UP000216446">
    <property type="component" value="Unassembled WGS sequence"/>
</dbReference>
<dbReference type="OrthoDB" id="1523312at2"/>
<dbReference type="InterPro" id="IPR006311">
    <property type="entry name" value="TAT_signal"/>
</dbReference>
<evidence type="ECO:0008006" key="5">
    <source>
        <dbReference type="Google" id="ProtNLM"/>
    </source>
</evidence>
<gene>
    <name evidence="3" type="ORF">BSZ36_03935</name>
</gene>
<evidence type="ECO:0000256" key="1">
    <source>
        <dbReference type="SAM" id="MobiDB-lite"/>
    </source>
</evidence>
<keyword evidence="2" id="KW-0732">Signal</keyword>
<protein>
    <recommendedName>
        <fullName evidence="5">Right handed beta helix domain-containing protein</fullName>
    </recommendedName>
</protein>
<dbReference type="PROSITE" id="PS51318">
    <property type="entry name" value="TAT"/>
    <property type="match status" value="1"/>
</dbReference>
<evidence type="ECO:0000256" key="2">
    <source>
        <dbReference type="SAM" id="SignalP"/>
    </source>
</evidence>
<feature type="signal peptide" evidence="2">
    <location>
        <begin position="1"/>
        <end position="25"/>
    </location>
</feature>
<comment type="caution">
    <text evidence="3">The sequence shown here is derived from an EMBL/GenBank/DDBJ whole genome shotgun (WGS) entry which is preliminary data.</text>
</comment>
<keyword evidence="4" id="KW-1185">Reference proteome</keyword>
<evidence type="ECO:0000313" key="4">
    <source>
        <dbReference type="Proteomes" id="UP000216446"/>
    </source>
</evidence>
<proteinExistence type="predicted"/>
<feature type="region of interest" description="Disordered" evidence="1">
    <location>
        <begin position="453"/>
        <end position="501"/>
    </location>
</feature>
<dbReference type="SUPFAM" id="SSF51126">
    <property type="entry name" value="Pectin lyase-like"/>
    <property type="match status" value="1"/>
</dbReference>
<dbReference type="AlphaFoldDB" id="A0A259TWW2"/>
<name>A0A259TWW2_9BACT</name>
<sequence length="501" mass="53851">MRTRRLFLLLLAPLALLAAAPLALAAAAPITPEAYPGLPEADASTLLVLVADRGTPAYTAAESKANGSTIFVERKLWRGLEKAAELMNETDGLTVLVGIAGGEYTGQFSSGVWKVPKIESPNGTLKVLGGFNDDFSGRQPFGFPVRLTTVYGRDGDIFQMTDKSVLNELVVSGLVLDAAPSNAYDARTNSILKGQSRSYPLMSFGRATVNRLTVADNIFLNGAHAAVRLTITPASPEAEVHITNNFFLNNLLAFETQIYPSKLRTFGKLVVRHNSFVLNWPYNPDQTSSNVSAIELHTDQSFAAAAFERNLFAYNPGGVFQHDWPDGDSGELTIRENLFFLNGALWNQSAPEAAVVAGKFGTNPRYLVLDLYDVEDDLSATMSGNVAFDPQIPVVLAPLQSVQASGEVQAQPTVMNDVRRMFGGNTDGGTVAIANFAPQMQYDVRMVPLPRNEDAQPYGVQPAGLYGATPSTGERTAAPAPAGDEVREGPRRAVRRSVGGQ</sequence>
<dbReference type="EMBL" id="MQWB01000001">
    <property type="protein sequence ID" value="OZC02211.1"/>
    <property type="molecule type" value="Genomic_DNA"/>
</dbReference>
<feature type="chain" id="PRO_5012875894" description="Right handed beta helix domain-containing protein" evidence="2">
    <location>
        <begin position="26"/>
        <end position="501"/>
    </location>
</feature>
<dbReference type="RefSeq" id="WP_094546224.1">
    <property type="nucleotide sequence ID" value="NZ_MQWB01000001.1"/>
</dbReference>